<comment type="similarity">
    <text evidence="5">Belongs to the ABC-2 integral membrane protein family.</text>
</comment>
<gene>
    <name evidence="7" type="ORF">DW099_04765</name>
</gene>
<evidence type="ECO:0000313" key="8">
    <source>
        <dbReference type="Proteomes" id="UP000284841"/>
    </source>
</evidence>
<feature type="domain" description="ABC transmembrane type-2" evidence="6">
    <location>
        <begin position="16"/>
        <end position="238"/>
    </location>
</feature>
<dbReference type="Pfam" id="PF01061">
    <property type="entry name" value="ABC2_membrane"/>
    <property type="match status" value="1"/>
</dbReference>
<feature type="transmembrane region" description="Helical" evidence="5">
    <location>
        <begin position="214"/>
        <end position="232"/>
    </location>
</feature>
<dbReference type="STRING" id="1776384.GCA_900086585_03241"/>
<comment type="caution">
    <text evidence="7">The sequence shown here is derived from an EMBL/GenBank/DDBJ whole genome shotgun (WGS) entry which is preliminary data.</text>
</comment>
<name>A0A415E814_9FIRM</name>
<reference evidence="7 8" key="1">
    <citation type="submission" date="2018-08" db="EMBL/GenBank/DDBJ databases">
        <title>A genome reference for cultivated species of the human gut microbiota.</title>
        <authorList>
            <person name="Zou Y."/>
            <person name="Xue W."/>
            <person name="Luo G."/>
        </authorList>
    </citation>
    <scope>NUCLEOTIDE SEQUENCE [LARGE SCALE GENOMIC DNA]</scope>
    <source>
        <strain evidence="7 8">AM07-24</strain>
    </source>
</reference>
<dbReference type="PANTHER" id="PTHR43229">
    <property type="entry name" value="NODULATION PROTEIN J"/>
    <property type="match status" value="1"/>
</dbReference>
<evidence type="ECO:0000256" key="2">
    <source>
        <dbReference type="ARBA" id="ARBA00022692"/>
    </source>
</evidence>
<dbReference type="EMBL" id="QRMS01000001">
    <property type="protein sequence ID" value="RHJ89879.1"/>
    <property type="molecule type" value="Genomic_DNA"/>
</dbReference>
<sequence>MKAMLYEIFLHMKLNVRSKELLVHYYIVPFIFYILMSSVFTSIMPDARLTLIQSMTVFSVTMGGVMGSPYPLIEFYASEVKKAYHVGNIPLWTLAAGNFLSSLVHIFAMSLVIFFTAPAFFDAKVPADLTAYFLLLLLLIVVSLSVGMVFGLYSKSSSKVGMATQLIFMPSMIMSGIMFPVTMLPEALQTAGKVLPATWGFEAMCAADLQFGNYYPLLIIMAIALALSLLRLRKISID</sequence>
<feature type="transmembrane region" description="Helical" evidence="5">
    <location>
        <begin position="55"/>
        <end position="77"/>
    </location>
</feature>
<keyword evidence="2 5" id="KW-0812">Transmembrane</keyword>
<keyword evidence="3 5" id="KW-1133">Transmembrane helix</keyword>
<dbReference type="PROSITE" id="PS51012">
    <property type="entry name" value="ABC_TM2"/>
    <property type="match status" value="1"/>
</dbReference>
<evidence type="ECO:0000256" key="5">
    <source>
        <dbReference type="RuleBase" id="RU361157"/>
    </source>
</evidence>
<protein>
    <recommendedName>
        <fullName evidence="5">Transport permease protein</fullName>
    </recommendedName>
</protein>
<comment type="subcellular location">
    <subcellularLocation>
        <location evidence="5">Cell membrane</location>
        <topology evidence="5">Multi-pass membrane protein</topology>
    </subcellularLocation>
    <subcellularLocation>
        <location evidence="1">Membrane</location>
        <topology evidence="1">Multi-pass membrane protein</topology>
    </subcellularLocation>
</comment>
<feature type="transmembrane region" description="Helical" evidence="5">
    <location>
        <begin position="166"/>
        <end position="184"/>
    </location>
</feature>
<keyword evidence="4 5" id="KW-0472">Membrane</keyword>
<dbReference type="InterPro" id="IPR047817">
    <property type="entry name" value="ABC2_TM_bact-type"/>
</dbReference>
<proteinExistence type="inferred from homology"/>
<dbReference type="InterPro" id="IPR051784">
    <property type="entry name" value="Nod_factor_ABC_transporter"/>
</dbReference>
<organism evidence="7 8">
    <name type="scientific">Emergencia timonensis</name>
    <dbReference type="NCBI Taxonomy" id="1776384"/>
    <lineage>
        <taxon>Bacteria</taxon>
        <taxon>Bacillati</taxon>
        <taxon>Bacillota</taxon>
        <taxon>Clostridia</taxon>
        <taxon>Peptostreptococcales</taxon>
        <taxon>Anaerovoracaceae</taxon>
        <taxon>Emergencia</taxon>
    </lineage>
</organism>
<evidence type="ECO:0000256" key="4">
    <source>
        <dbReference type="ARBA" id="ARBA00023136"/>
    </source>
</evidence>
<evidence type="ECO:0000313" key="7">
    <source>
        <dbReference type="EMBL" id="RHJ89879.1"/>
    </source>
</evidence>
<dbReference type="GO" id="GO:0005886">
    <property type="term" value="C:plasma membrane"/>
    <property type="evidence" value="ECO:0007669"/>
    <property type="project" value="UniProtKB-SubCell"/>
</dbReference>
<feature type="transmembrane region" description="Helical" evidence="5">
    <location>
        <begin position="89"/>
        <end position="117"/>
    </location>
</feature>
<dbReference type="PANTHER" id="PTHR43229:SF2">
    <property type="entry name" value="NODULATION PROTEIN J"/>
    <property type="match status" value="1"/>
</dbReference>
<dbReference type="Proteomes" id="UP000284841">
    <property type="component" value="Unassembled WGS sequence"/>
</dbReference>
<dbReference type="OrthoDB" id="9781663at2"/>
<dbReference type="RefSeq" id="WP_118333897.1">
    <property type="nucleotide sequence ID" value="NZ_AP025567.1"/>
</dbReference>
<keyword evidence="5" id="KW-0813">Transport</keyword>
<feature type="transmembrane region" description="Helical" evidence="5">
    <location>
        <begin position="21"/>
        <end position="43"/>
    </location>
</feature>
<evidence type="ECO:0000259" key="6">
    <source>
        <dbReference type="PROSITE" id="PS51012"/>
    </source>
</evidence>
<keyword evidence="5" id="KW-1003">Cell membrane</keyword>
<dbReference type="AlphaFoldDB" id="A0A415E814"/>
<feature type="transmembrane region" description="Helical" evidence="5">
    <location>
        <begin position="129"/>
        <end position="154"/>
    </location>
</feature>
<evidence type="ECO:0000256" key="3">
    <source>
        <dbReference type="ARBA" id="ARBA00022989"/>
    </source>
</evidence>
<accession>A0A415E814</accession>
<dbReference type="GO" id="GO:0140359">
    <property type="term" value="F:ABC-type transporter activity"/>
    <property type="evidence" value="ECO:0007669"/>
    <property type="project" value="InterPro"/>
</dbReference>
<evidence type="ECO:0000256" key="1">
    <source>
        <dbReference type="ARBA" id="ARBA00004141"/>
    </source>
</evidence>
<dbReference type="InterPro" id="IPR013525">
    <property type="entry name" value="ABC2_TM"/>
</dbReference>
<keyword evidence="8" id="KW-1185">Reference proteome</keyword>